<dbReference type="InterPro" id="IPR027417">
    <property type="entry name" value="P-loop_NTPase"/>
</dbReference>
<feature type="domain" description="AAA+ ATPase" evidence="3">
    <location>
        <begin position="265"/>
        <end position="417"/>
    </location>
</feature>
<dbReference type="EMBL" id="JBHLYR010000045">
    <property type="protein sequence ID" value="MFB9993208.1"/>
    <property type="molecule type" value="Genomic_DNA"/>
</dbReference>
<dbReference type="RefSeq" id="WP_380011580.1">
    <property type="nucleotide sequence ID" value="NZ_JBHLYR010000045.1"/>
</dbReference>
<dbReference type="InterPro" id="IPR003593">
    <property type="entry name" value="AAA+_ATPase"/>
</dbReference>
<keyword evidence="5" id="KW-1185">Reference proteome</keyword>
<keyword evidence="1" id="KW-0547">Nucleotide-binding</keyword>
<dbReference type="PANTHER" id="PTHR16305">
    <property type="entry name" value="TESTICULAR SOLUBLE ADENYLYL CYCLASE"/>
    <property type="match status" value="1"/>
</dbReference>
<dbReference type="CDD" id="cd00009">
    <property type="entry name" value="AAA"/>
    <property type="match status" value="1"/>
</dbReference>
<dbReference type="SMART" id="SM00382">
    <property type="entry name" value="AAA"/>
    <property type="match status" value="1"/>
</dbReference>
<dbReference type="Pfam" id="PF13191">
    <property type="entry name" value="AAA_16"/>
    <property type="match status" value="1"/>
</dbReference>
<dbReference type="InterPro" id="IPR041664">
    <property type="entry name" value="AAA_16"/>
</dbReference>
<dbReference type="Gene3D" id="3.40.50.300">
    <property type="entry name" value="P-loop containing nucleotide triphosphate hydrolases"/>
    <property type="match status" value="1"/>
</dbReference>
<dbReference type="Proteomes" id="UP001589733">
    <property type="component" value="Unassembled WGS sequence"/>
</dbReference>
<evidence type="ECO:0000313" key="4">
    <source>
        <dbReference type="EMBL" id="MFB9993208.1"/>
    </source>
</evidence>
<keyword evidence="2" id="KW-0067">ATP-binding</keyword>
<evidence type="ECO:0000256" key="1">
    <source>
        <dbReference type="ARBA" id="ARBA00022741"/>
    </source>
</evidence>
<protein>
    <submittedName>
        <fullName evidence="4">AAA family ATPase</fullName>
    </submittedName>
</protein>
<accession>A0ABV6B0C7</accession>
<sequence>MLIVHLLGHAHVTLARRTVPLSAKAVALIIYLYMEKQPQHRERLANLLWNTPEARKNLRVELARIRSAGLNVFPSSHQLLHLENVTSDFEMWCEAANRSMNQSQLTDWLAMIRGLPFTGLEDLGSSTFQSWVDQQRWLMTQQIEQHLSRMYWRYARENHTWATRLIAERAESLDLEHPGELQESPAVLAVAAGSSLAPAHSGQERSVAVLPSPSAALTLPPSLLQPPLPEPVQLQPTRSKIGAVNFERPHEEHELRQAFRRAEGQSQFVVLHGPPGSGKSHLAESVAQQLDWQEVRVSSLRSSRLMLASLAQALLKVCDAESAEALNRLLMQPASLEEDVVKVAHVLSKVHRPVLLIFDRPQDAPPELIPLFEFLFGASGDAQRVFLLLSREPADQVPLARAMRRAIDRSCRLELALPPLSTLSVQRTLEAQFPFEPVEHLQALAARLVQRSEGNPLHLLSLIDQTADLEQPGGPAFPQALRETLSHEVDRWPAPVREAAERLSVIYGQFDAALARAVLGEASSGNTESLLYEAIRHHILVEAEPEVPLHWPGCVPERTLIPAEPQYVFRSEGLRVTLATQLPQLLRQDIRRRLMTALAEDSPGLAAYYAARANLPEDAALLRGVYTQRLSTDSPLRHLPSQPSRRLPVPLVDVPADVGHSLSLLPEIPLSRQGYLLSGNRGGLTVLSSSRYGHPSTLTLRFDLPAGLSHLQSSVRLLWRLDVYGGGEELGPALTPFALRLGVQGSRAAQVLMPYELGDYREEGVSHRVHSNVTLGSWMEHELTLDEPAARTLELSVRAVNVSLTIKALRLNEQNLLNY</sequence>
<reference evidence="4 5" key="1">
    <citation type="submission" date="2024-09" db="EMBL/GenBank/DDBJ databases">
        <authorList>
            <person name="Sun Q."/>
            <person name="Mori K."/>
        </authorList>
    </citation>
    <scope>NUCLEOTIDE SEQUENCE [LARGE SCALE GENOMIC DNA]</scope>
    <source>
        <strain evidence="4 5">JCM 13503</strain>
    </source>
</reference>
<proteinExistence type="predicted"/>
<name>A0ABV6B0C7_9DEIO</name>
<organism evidence="4 5">
    <name type="scientific">Deinococcus oregonensis</name>
    <dbReference type="NCBI Taxonomy" id="1805970"/>
    <lineage>
        <taxon>Bacteria</taxon>
        <taxon>Thermotogati</taxon>
        <taxon>Deinococcota</taxon>
        <taxon>Deinococci</taxon>
        <taxon>Deinococcales</taxon>
        <taxon>Deinococcaceae</taxon>
        <taxon>Deinococcus</taxon>
    </lineage>
</organism>
<dbReference type="PANTHER" id="PTHR16305:SF28">
    <property type="entry name" value="GUANYLATE CYCLASE DOMAIN-CONTAINING PROTEIN"/>
    <property type="match status" value="1"/>
</dbReference>
<evidence type="ECO:0000256" key="2">
    <source>
        <dbReference type="ARBA" id="ARBA00022840"/>
    </source>
</evidence>
<evidence type="ECO:0000313" key="5">
    <source>
        <dbReference type="Proteomes" id="UP001589733"/>
    </source>
</evidence>
<comment type="caution">
    <text evidence="4">The sequence shown here is derived from an EMBL/GenBank/DDBJ whole genome shotgun (WGS) entry which is preliminary data.</text>
</comment>
<gene>
    <name evidence="4" type="ORF">ACFFLM_14645</name>
</gene>
<dbReference type="SUPFAM" id="SSF52540">
    <property type="entry name" value="P-loop containing nucleoside triphosphate hydrolases"/>
    <property type="match status" value="1"/>
</dbReference>
<evidence type="ECO:0000259" key="3">
    <source>
        <dbReference type="SMART" id="SM00382"/>
    </source>
</evidence>